<proteinExistence type="predicted"/>
<evidence type="ECO:0000256" key="1">
    <source>
        <dbReference type="SAM" id="Phobius"/>
    </source>
</evidence>
<keyword evidence="1" id="KW-0472">Membrane</keyword>
<feature type="transmembrane region" description="Helical" evidence="1">
    <location>
        <begin position="83"/>
        <end position="107"/>
    </location>
</feature>
<evidence type="ECO:0000313" key="2">
    <source>
        <dbReference type="EMBL" id="CAG6783027.1"/>
    </source>
</evidence>
<accession>A0A8D9FAK8</accession>
<organism evidence="2">
    <name type="scientific">Cacopsylla melanoneura</name>
    <dbReference type="NCBI Taxonomy" id="428564"/>
    <lineage>
        <taxon>Eukaryota</taxon>
        <taxon>Metazoa</taxon>
        <taxon>Ecdysozoa</taxon>
        <taxon>Arthropoda</taxon>
        <taxon>Hexapoda</taxon>
        <taxon>Insecta</taxon>
        <taxon>Pterygota</taxon>
        <taxon>Neoptera</taxon>
        <taxon>Paraneoptera</taxon>
        <taxon>Hemiptera</taxon>
        <taxon>Sternorrhyncha</taxon>
        <taxon>Psylloidea</taxon>
        <taxon>Psyllidae</taxon>
        <taxon>Psyllinae</taxon>
        <taxon>Cacopsylla</taxon>
    </lineage>
</organism>
<keyword evidence="1" id="KW-0812">Transmembrane</keyword>
<sequence>MDLHTVLSFDLEHQLVTFMVWRSVQTLSSHLIFGLPRLLVLYTLAFITFFGMRESSIRCICPYHSILRALINRTMSWCSRMPFISALYLILHSLFIFTPPYIFRIILLSNLLNLSLSASVSVHVSPP</sequence>
<feature type="transmembrane region" description="Helical" evidence="1">
    <location>
        <begin position="31"/>
        <end position="50"/>
    </location>
</feature>
<dbReference type="EMBL" id="HBUF01630144">
    <property type="protein sequence ID" value="CAG6783027.1"/>
    <property type="molecule type" value="Transcribed_RNA"/>
</dbReference>
<keyword evidence="1" id="KW-1133">Transmembrane helix</keyword>
<name>A0A8D9FAK8_9HEMI</name>
<dbReference type="AlphaFoldDB" id="A0A8D9FAK8"/>
<reference evidence="2" key="1">
    <citation type="submission" date="2021-05" db="EMBL/GenBank/DDBJ databases">
        <authorList>
            <person name="Alioto T."/>
            <person name="Alioto T."/>
            <person name="Gomez Garrido J."/>
        </authorList>
    </citation>
    <scope>NUCLEOTIDE SEQUENCE</scope>
</reference>
<protein>
    <submittedName>
        <fullName evidence="2">Uncharacterized protein</fullName>
    </submittedName>
</protein>